<comment type="similarity">
    <text evidence="1">Belongs to the STXBP/unc-18/SEC1 family.</text>
</comment>
<accession>A0A875SA40</accession>
<evidence type="ECO:0000313" key="2">
    <source>
        <dbReference type="EMBL" id="QPG76459.1"/>
    </source>
</evidence>
<dbReference type="InterPro" id="IPR036045">
    <property type="entry name" value="Sec1-like_sf"/>
</dbReference>
<dbReference type="Gene3D" id="3.40.50.2060">
    <property type="match status" value="1"/>
</dbReference>
<evidence type="ECO:0000313" key="3">
    <source>
        <dbReference type="Proteomes" id="UP000662931"/>
    </source>
</evidence>
<dbReference type="InterPro" id="IPR001619">
    <property type="entry name" value="Sec1-like"/>
</dbReference>
<dbReference type="EMBL" id="CP064815">
    <property type="protein sequence ID" value="QPG76459.1"/>
    <property type="molecule type" value="Genomic_DNA"/>
</dbReference>
<gene>
    <name evidence="2" type="ORF">FOA43_003848</name>
</gene>
<protein>
    <submittedName>
        <fullName evidence="2">Uncharacterized protein</fullName>
    </submittedName>
</protein>
<dbReference type="RefSeq" id="XP_038780024.1">
    <property type="nucleotide sequence ID" value="XM_038924096.1"/>
</dbReference>
<dbReference type="InterPro" id="IPR043154">
    <property type="entry name" value="Sec-1-like_dom1"/>
</dbReference>
<dbReference type="InterPro" id="IPR043155">
    <property type="entry name" value="VPS33_dom3b"/>
</dbReference>
<name>A0A875SA40_EENNA</name>
<dbReference type="PANTHER" id="PTHR11679">
    <property type="entry name" value="VESICLE PROTEIN SORTING-ASSOCIATED"/>
    <property type="match status" value="1"/>
</dbReference>
<sequence>MPEFIPPVSGINANLLDLKTIRQSALDELIDIFASISVPVSESSSSGHLLLLDESLSSRINSLTSFSRLRESTGISKVIWLDYKDTHHYDYSFLTGQFHSFVVMLDLVSLDDLIGLAHFLKEKMTIFNQGNLAVSVIFVDSNKQQCSQFLLETQGVWGDLQNVYHWTLGKLNVIDDDILTLDLKHGGLDKLLKYESIEPIESLAKALLQMVIKSNYKIRITNIYLKGDWSVKFWKIYQRLYNEHLAHLPANITKLIDDQDETLFSDQFSFFNRNVDLVCLDRGVDIMSCLMTQLSYTGLCDEVLGTALGILKYKEDDKELNKNGHAEADDVDKGLTTVVLGDPTDEIYPSIRDLNISMVGSVLNARAKQLQSDYDKRKSLKDIDEIKQFMGGLNQLKTLQTWVQRHTSLAERIVSTLKPVQPGSQVDSLLAEDDLVDTPSYGYYNEFIELQQDIIADNFDSKNNCTKILDILYKYEPSIEDIMKLLIMTSIVKKGVRESEYNTLKNSILNMYGIQYMPLFIKLRELKFFYPREAQLNFLSTTAPDDRDFGKYQLIKDFASVANSMNLLPIVKDQNLLNPAEADFALPGYVPLITRLVQAVYDRGFTKGAASGRHAQPQQQQDRQSLTRYKKYGWDNLSMSDLNGEVYQDLLVPESKRSLFSTLIPPKMSQLKNYYSQRKDMIIVSVIGGLTYSEIATLRYVLSKNEVTRSKQVVILVTGIIKGDDLVDALM</sequence>
<evidence type="ECO:0000256" key="1">
    <source>
        <dbReference type="ARBA" id="ARBA00009884"/>
    </source>
</evidence>
<dbReference type="AlphaFoldDB" id="A0A875SA40"/>
<dbReference type="InterPro" id="IPR027482">
    <property type="entry name" value="Sec1-like_dom2"/>
</dbReference>
<keyword evidence="3" id="KW-1185">Reference proteome</keyword>
<dbReference type="KEGG" id="bnn:FOA43_003848"/>
<dbReference type="Proteomes" id="UP000662931">
    <property type="component" value="Chromosome 4"/>
</dbReference>
<dbReference type="InterPro" id="IPR043127">
    <property type="entry name" value="Sec-1-like_dom3a"/>
</dbReference>
<dbReference type="SUPFAM" id="SSF56815">
    <property type="entry name" value="Sec1/munc18-like (SM) proteins"/>
    <property type="match status" value="1"/>
</dbReference>
<dbReference type="Pfam" id="PF00995">
    <property type="entry name" value="Sec1"/>
    <property type="match status" value="1"/>
</dbReference>
<dbReference type="Gene3D" id="3.90.830.10">
    <property type="entry name" value="Syntaxin Binding Protein 1, Chain A, domain 2"/>
    <property type="match status" value="1"/>
</dbReference>
<dbReference type="GeneID" id="62197248"/>
<reference evidence="2" key="1">
    <citation type="submission" date="2020-10" db="EMBL/GenBank/DDBJ databases">
        <authorList>
            <person name="Roach M.J.R."/>
        </authorList>
    </citation>
    <scope>NUCLEOTIDE SEQUENCE</scope>
    <source>
        <strain evidence="2">CBS 1945</strain>
    </source>
</reference>
<dbReference type="Gene3D" id="1.25.40.850">
    <property type="match status" value="1"/>
</dbReference>
<proteinExistence type="inferred from homology"/>
<dbReference type="GO" id="GO:0016192">
    <property type="term" value="P:vesicle-mediated transport"/>
    <property type="evidence" value="ECO:0007669"/>
    <property type="project" value="InterPro"/>
</dbReference>
<dbReference type="Gene3D" id="3.40.50.1910">
    <property type="match status" value="2"/>
</dbReference>
<organism evidence="2 3">
    <name type="scientific">Eeniella nana</name>
    <name type="common">Yeast</name>
    <name type="synonym">Brettanomyces nanus</name>
    <dbReference type="NCBI Taxonomy" id="13502"/>
    <lineage>
        <taxon>Eukaryota</taxon>
        <taxon>Fungi</taxon>
        <taxon>Dikarya</taxon>
        <taxon>Ascomycota</taxon>
        <taxon>Saccharomycotina</taxon>
        <taxon>Pichiomycetes</taxon>
        <taxon>Pichiales</taxon>
        <taxon>Pichiaceae</taxon>
        <taxon>Brettanomyces</taxon>
    </lineage>
</organism>
<dbReference type="OrthoDB" id="10262287at2759"/>